<dbReference type="InterPro" id="IPR005225">
    <property type="entry name" value="Small_GTP-bd"/>
</dbReference>
<dbReference type="GeneID" id="104980196"/>
<keyword evidence="15" id="KW-0378">Hydrolase</keyword>
<evidence type="ECO:0000256" key="19">
    <source>
        <dbReference type="ARBA" id="ARBA00023136"/>
    </source>
</evidence>
<evidence type="ECO:0000256" key="5">
    <source>
        <dbReference type="ARBA" id="ARBA00004342"/>
    </source>
</evidence>
<evidence type="ECO:0000256" key="18">
    <source>
        <dbReference type="ARBA" id="ARBA00023134"/>
    </source>
</evidence>
<evidence type="ECO:0000256" key="17">
    <source>
        <dbReference type="ARBA" id="ARBA00022927"/>
    </source>
</evidence>
<dbReference type="PROSITE" id="PS51419">
    <property type="entry name" value="RAB"/>
    <property type="match status" value="1"/>
</dbReference>
<keyword evidence="20" id="KW-0168">Coated pit</keyword>
<dbReference type="GO" id="GO:0030136">
    <property type="term" value="C:clathrin-coated vesicle"/>
    <property type="evidence" value="ECO:0007669"/>
    <property type="project" value="UniProtKB-SubCell"/>
</dbReference>
<evidence type="ECO:0000256" key="22">
    <source>
        <dbReference type="ARBA" id="ARBA00023289"/>
    </source>
</evidence>
<keyword evidence="21" id="KW-0449">Lipoprotein</keyword>
<keyword evidence="12" id="KW-0479">Metal-binding</keyword>
<evidence type="ECO:0000256" key="10">
    <source>
        <dbReference type="ARBA" id="ARBA00022475"/>
    </source>
</evidence>
<dbReference type="EC" id="3.6.5.2" evidence="8"/>
<dbReference type="SMART" id="SM00174">
    <property type="entry name" value="RHO"/>
    <property type="match status" value="1"/>
</dbReference>
<evidence type="ECO:0000256" key="11">
    <source>
        <dbReference type="ARBA" id="ARBA00022553"/>
    </source>
</evidence>
<keyword evidence="19" id="KW-0472">Membrane</keyword>
<keyword evidence="16" id="KW-0460">Magnesium</keyword>
<keyword evidence="23" id="KW-0968">Cytoplasmic vesicle</keyword>
<dbReference type="Proteomes" id="UP000515208">
    <property type="component" value="Unplaced"/>
</dbReference>
<evidence type="ECO:0000256" key="12">
    <source>
        <dbReference type="ARBA" id="ARBA00022723"/>
    </source>
</evidence>
<evidence type="ECO:0000256" key="21">
    <source>
        <dbReference type="ARBA" id="ARBA00023288"/>
    </source>
</evidence>
<sequence length="327" mass="36593">MLASSRPRRPVHGPRDMVEGPEPAPPLAGLEDEATAASPPRATVGLARHSGILAAKARLQLRSRSSQHSRPRTAGGRRWWLRRSLKSHGQDKPAPPGPRQGAGAVRERGEGVAGRHSWSSLAILWSWREPGSSLGTTSFLTLTLGELFRLSEPRFSHLRGVGKSSLLLRFADNTFSGSYITTIGVDFKIRTVEINGEKVKLQIWDTAGQERFRTITSTYYRGTHGVIVVYDVTSAESFVNVKRWLHEINQNCDDVWETEDAYKFAGQMGIQLFETSAKENVNVEEMFNCITELVLRAKKDNLAKQQQQQQNDVVKLTKNSKRKKRCC</sequence>
<dbReference type="GO" id="GO:0042470">
    <property type="term" value="C:melanosome"/>
    <property type="evidence" value="ECO:0007669"/>
    <property type="project" value="UniProtKB-SubCell"/>
</dbReference>
<keyword evidence="22" id="KW-0636">Prenylation</keyword>
<dbReference type="GO" id="GO:0005768">
    <property type="term" value="C:endosome"/>
    <property type="evidence" value="ECO:0007669"/>
    <property type="project" value="UniProtKB-SubCell"/>
</dbReference>
<evidence type="ECO:0000256" key="3">
    <source>
        <dbReference type="ARBA" id="ARBA00004177"/>
    </source>
</evidence>
<dbReference type="GO" id="GO:0015031">
    <property type="term" value="P:protein transport"/>
    <property type="evidence" value="ECO:0007669"/>
    <property type="project" value="UniProtKB-KW"/>
</dbReference>
<evidence type="ECO:0000256" key="9">
    <source>
        <dbReference type="ARBA" id="ARBA00022448"/>
    </source>
</evidence>
<evidence type="ECO:0000256" key="20">
    <source>
        <dbReference type="ARBA" id="ARBA00023176"/>
    </source>
</evidence>
<evidence type="ECO:0000256" key="6">
    <source>
        <dbReference type="ARBA" id="ARBA00004600"/>
    </source>
</evidence>
<comment type="cofactor">
    <cofactor evidence="1">
        <name>Mg(2+)</name>
        <dbReference type="ChEBI" id="CHEBI:18420"/>
    </cofactor>
</comment>
<evidence type="ECO:0000313" key="28">
    <source>
        <dbReference type="RefSeq" id="XP_010827138.1"/>
    </source>
</evidence>
<dbReference type="PANTHER" id="PTHR47977">
    <property type="entry name" value="RAS-RELATED PROTEIN RAB"/>
    <property type="match status" value="1"/>
</dbReference>
<keyword evidence="10" id="KW-1003">Cell membrane</keyword>
<dbReference type="PROSITE" id="PS51421">
    <property type="entry name" value="RAS"/>
    <property type="match status" value="1"/>
</dbReference>
<comment type="catalytic activity">
    <reaction evidence="24">
        <text>GTP + H2O = GDP + phosphate + H(+)</text>
        <dbReference type="Rhea" id="RHEA:19669"/>
        <dbReference type="ChEBI" id="CHEBI:15377"/>
        <dbReference type="ChEBI" id="CHEBI:15378"/>
        <dbReference type="ChEBI" id="CHEBI:37565"/>
        <dbReference type="ChEBI" id="CHEBI:43474"/>
        <dbReference type="ChEBI" id="CHEBI:58189"/>
        <dbReference type="EC" id="3.6.5.2"/>
    </reaction>
    <physiologicalReaction direction="left-to-right" evidence="24">
        <dbReference type="Rhea" id="RHEA:19670"/>
    </physiologicalReaction>
</comment>
<dbReference type="Gene3D" id="3.40.50.300">
    <property type="entry name" value="P-loop containing nucleotide triphosphate hydrolases"/>
    <property type="match status" value="1"/>
</dbReference>
<dbReference type="SMART" id="SM00173">
    <property type="entry name" value="RAS"/>
    <property type="match status" value="1"/>
</dbReference>
<dbReference type="PRINTS" id="PR00449">
    <property type="entry name" value="RASTRNSFRMNG"/>
</dbReference>
<dbReference type="GO" id="GO:0046872">
    <property type="term" value="F:metal ion binding"/>
    <property type="evidence" value="ECO:0007669"/>
    <property type="project" value="UniProtKB-KW"/>
</dbReference>
<dbReference type="Pfam" id="PF00071">
    <property type="entry name" value="Ras"/>
    <property type="match status" value="1"/>
</dbReference>
<feature type="region of interest" description="Disordered" evidence="26">
    <location>
        <begin position="1"/>
        <end position="106"/>
    </location>
</feature>
<evidence type="ECO:0000256" key="15">
    <source>
        <dbReference type="ARBA" id="ARBA00022801"/>
    </source>
</evidence>
<name>A0A6P3G5U8_BISBB</name>
<keyword evidence="17" id="KW-0653">Protein transport</keyword>
<evidence type="ECO:0000313" key="27">
    <source>
        <dbReference type="Proteomes" id="UP000515208"/>
    </source>
</evidence>
<evidence type="ECO:0000256" key="16">
    <source>
        <dbReference type="ARBA" id="ARBA00022842"/>
    </source>
</evidence>
<keyword evidence="27" id="KW-1185">Reference proteome</keyword>
<protein>
    <recommendedName>
        <fullName evidence="25">Ras-related protein Rab-35</fullName>
        <ecNumber evidence="8">3.6.5.2</ecNumber>
    </recommendedName>
</protein>
<keyword evidence="13" id="KW-0547">Nucleotide-binding</keyword>
<gene>
    <name evidence="28" type="primary">RAB35</name>
</gene>
<dbReference type="GO" id="GO:0003925">
    <property type="term" value="F:G protein activity"/>
    <property type="evidence" value="ECO:0007669"/>
    <property type="project" value="UniProtKB-EC"/>
</dbReference>
<dbReference type="RefSeq" id="XP_010827138.1">
    <property type="nucleotide sequence ID" value="XM_010828836.1"/>
</dbReference>
<dbReference type="InterPro" id="IPR050227">
    <property type="entry name" value="Rab"/>
</dbReference>
<keyword evidence="14" id="KW-0967">Endosome</keyword>
<dbReference type="NCBIfam" id="TIGR00231">
    <property type="entry name" value="small_GTP"/>
    <property type="match status" value="1"/>
</dbReference>
<dbReference type="AlphaFoldDB" id="A0A6P3G5U8"/>
<proteinExistence type="inferred from homology"/>
<evidence type="ECO:0000256" key="23">
    <source>
        <dbReference type="ARBA" id="ARBA00023329"/>
    </source>
</evidence>
<dbReference type="KEGG" id="bbis:104980196"/>
<organism evidence="27 28">
    <name type="scientific">Bison bison bison</name>
    <name type="common">North American plains bison</name>
    <dbReference type="NCBI Taxonomy" id="43346"/>
    <lineage>
        <taxon>Eukaryota</taxon>
        <taxon>Metazoa</taxon>
        <taxon>Chordata</taxon>
        <taxon>Craniata</taxon>
        <taxon>Vertebrata</taxon>
        <taxon>Euteleostomi</taxon>
        <taxon>Mammalia</taxon>
        <taxon>Eutheria</taxon>
        <taxon>Laurasiatheria</taxon>
        <taxon>Artiodactyla</taxon>
        <taxon>Ruminantia</taxon>
        <taxon>Pecora</taxon>
        <taxon>Bovidae</taxon>
        <taxon>Bovinae</taxon>
        <taxon>Bison</taxon>
    </lineage>
</organism>
<evidence type="ECO:0000256" key="24">
    <source>
        <dbReference type="ARBA" id="ARBA00047660"/>
    </source>
</evidence>
<dbReference type="InterPro" id="IPR001806">
    <property type="entry name" value="Small_GTPase"/>
</dbReference>
<dbReference type="SUPFAM" id="SSF52540">
    <property type="entry name" value="P-loop containing nucleoside triphosphate hydrolases"/>
    <property type="match status" value="1"/>
</dbReference>
<dbReference type="CTD" id="11021"/>
<evidence type="ECO:0000256" key="1">
    <source>
        <dbReference type="ARBA" id="ARBA00001946"/>
    </source>
</evidence>
<dbReference type="GO" id="GO:0005525">
    <property type="term" value="F:GTP binding"/>
    <property type="evidence" value="ECO:0007669"/>
    <property type="project" value="UniProtKB-KW"/>
</dbReference>
<evidence type="ECO:0000256" key="14">
    <source>
        <dbReference type="ARBA" id="ARBA00022753"/>
    </source>
</evidence>
<evidence type="ECO:0000256" key="25">
    <source>
        <dbReference type="ARBA" id="ARBA00067828"/>
    </source>
</evidence>
<dbReference type="OrthoDB" id="9989112at2759"/>
<evidence type="ECO:0000256" key="13">
    <source>
        <dbReference type="ARBA" id="ARBA00022741"/>
    </source>
</evidence>
<reference evidence="28" key="1">
    <citation type="submission" date="2025-08" db="UniProtKB">
        <authorList>
            <consortium name="RefSeq"/>
        </authorList>
    </citation>
    <scope>IDENTIFICATION</scope>
    <source>
        <tissue evidence="28">Blood</tissue>
    </source>
</reference>
<dbReference type="SMART" id="SM00176">
    <property type="entry name" value="RAN"/>
    <property type="match status" value="1"/>
</dbReference>
<evidence type="ECO:0000256" key="7">
    <source>
        <dbReference type="ARBA" id="ARBA00006270"/>
    </source>
</evidence>
<comment type="subcellular location">
    <subcellularLocation>
        <location evidence="5">Cell membrane</location>
        <topology evidence="5">Lipid-anchor</topology>
        <orientation evidence="5">Cytoplasmic side</orientation>
    </subcellularLocation>
    <subcellularLocation>
        <location evidence="2">Cytoplasmic vesicle</location>
        <location evidence="2">Clathrin-coated vesicle</location>
    </subcellularLocation>
    <subcellularLocation>
        <location evidence="3">Endosome</location>
    </subcellularLocation>
    <subcellularLocation>
        <location evidence="4">Melanosome</location>
    </subcellularLocation>
    <subcellularLocation>
        <location evidence="6">Membrane</location>
        <location evidence="6">Clathrin-coated pit</location>
    </subcellularLocation>
</comment>
<dbReference type="GO" id="GO:0005886">
    <property type="term" value="C:plasma membrane"/>
    <property type="evidence" value="ECO:0007669"/>
    <property type="project" value="UniProtKB-SubCell"/>
</dbReference>
<dbReference type="GO" id="GO:0005905">
    <property type="term" value="C:clathrin-coated pit"/>
    <property type="evidence" value="ECO:0007669"/>
    <property type="project" value="UniProtKB-SubCell"/>
</dbReference>
<dbReference type="SMART" id="SM00175">
    <property type="entry name" value="RAB"/>
    <property type="match status" value="1"/>
</dbReference>
<dbReference type="FunFam" id="3.40.50.300:FF:000404">
    <property type="entry name" value="Putative ras-related protein Rab-35"/>
    <property type="match status" value="1"/>
</dbReference>
<evidence type="ECO:0000256" key="4">
    <source>
        <dbReference type="ARBA" id="ARBA00004223"/>
    </source>
</evidence>
<keyword evidence="18" id="KW-0342">GTP-binding</keyword>
<evidence type="ECO:0000256" key="8">
    <source>
        <dbReference type="ARBA" id="ARBA00011984"/>
    </source>
</evidence>
<accession>A0A6P3G5U8</accession>
<feature type="compositionally biased region" description="Basic residues" evidence="26">
    <location>
        <begin position="1"/>
        <end position="12"/>
    </location>
</feature>
<keyword evidence="11" id="KW-0597">Phosphoprotein</keyword>
<keyword evidence="9" id="KW-0813">Transport</keyword>
<evidence type="ECO:0000256" key="26">
    <source>
        <dbReference type="SAM" id="MobiDB-lite"/>
    </source>
</evidence>
<evidence type="ECO:0000256" key="2">
    <source>
        <dbReference type="ARBA" id="ARBA00004132"/>
    </source>
</evidence>
<feature type="compositionally biased region" description="Basic residues" evidence="26">
    <location>
        <begin position="59"/>
        <end position="71"/>
    </location>
</feature>
<dbReference type="InterPro" id="IPR027417">
    <property type="entry name" value="P-loop_NTPase"/>
</dbReference>
<comment type="similarity">
    <text evidence="7">Belongs to the small GTPase superfamily. Rab family.</text>
</comment>